<evidence type="ECO:0000256" key="7">
    <source>
        <dbReference type="ARBA" id="ARBA00022801"/>
    </source>
</evidence>
<dbReference type="Pfam" id="PF22249">
    <property type="entry name" value="ERMP1-TM"/>
    <property type="match status" value="1"/>
</dbReference>
<keyword evidence="11" id="KW-0482">Metalloprotease</keyword>
<keyword evidence="4" id="KW-0645">Protease</keyword>
<feature type="transmembrane region" description="Helical" evidence="16">
    <location>
        <begin position="593"/>
        <end position="617"/>
    </location>
</feature>
<comment type="subcellular location">
    <subcellularLocation>
        <location evidence="2">Endoplasmic reticulum membrane</location>
        <topology evidence="2">Multi-pass membrane protein</topology>
    </subcellularLocation>
</comment>
<dbReference type="Pfam" id="PF22248">
    <property type="entry name" value="ERMP1_C"/>
    <property type="match status" value="1"/>
</dbReference>
<feature type="transmembrane region" description="Helical" evidence="16">
    <location>
        <begin position="461"/>
        <end position="486"/>
    </location>
</feature>
<feature type="region of interest" description="Disordered" evidence="15">
    <location>
        <begin position="1"/>
        <end position="62"/>
    </location>
</feature>
<dbReference type="GO" id="GO:0008235">
    <property type="term" value="F:metalloexopeptidase activity"/>
    <property type="evidence" value="ECO:0007669"/>
    <property type="project" value="InterPro"/>
</dbReference>
<gene>
    <name evidence="20" type="ORF">R3I93_002510</name>
</gene>
<evidence type="ECO:0000313" key="21">
    <source>
        <dbReference type="Proteomes" id="UP001364617"/>
    </source>
</evidence>
<evidence type="ECO:0000259" key="18">
    <source>
        <dbReference type="Pfam" id="PF22248"/>
    </source>
</evidence>
<dbReference type="CDD" id="cd03875">
    <property type="entry name" value="M28_Fxna_like"/>
    <property type="match status" value="1"/>
</dbReference>
<sequence length="911" mass="101844">MSNPDIIQMSERDSQVLRIRAQQNQDQQNQDQQSQDQQSQDPDSGDEEAALNAPRSREHKPPAVKREFLRESCAVVLLLGFLSLMWVLVLISVQQLIISSRSTGHFNATRARMHLDGITSVGPRTMGSPEIEITVNYLRDQIEQIRSESKAGSHSITVDVQRPSGTLRIDGFINYYDRLTNIAVRLEPKTGAQHFMLANCHFDTVPDSPGASDDAVSCSVMLEVLRSLANLSTPLKHGVIFLFNGAEESMLLGSHGFITQHPWARQVRAFVNLEAAGVGGKELVFQTGPENPWLVQAYVRAAVHPFASVVGQEVFQSGFIPSDTDFRIYRDFGNIPGIDIAFIENGYIYHTKYDTPERIHIDSIQRAGDNILSVLKHLVMSDELADSSEHRHGNMVFFDLLGLTMVGYPARAGTIINCVFAVATVIYLGWKCMLSSAVGCRCTRGLARVCIAAGCRYARDLVCAVCVVLLSWVMALLTVLFVALLVTLMGRSMFWYTHFYAAVSLYGSAAAGMILLIHTLAKSLYYRCVRSVSRVDLAELFFDVSLLLWCCLLLFLTARGLCSAYVPLMMVVFPLVSKLLLRMLIRTRGASLLYTALYLVGLALPYVHIMFLIWAVFEMFTPIQGRNGNKGIRPDFFMGSMVTMATVILSSYFVHFIYLWRSTKCVLAGLGSVFTLMFVLVCSGLFFPYSGDPSSPRPKRVFVQHITRSFHALDGSLQSSDSGFWINSLDYTGMQHITPHIPEINASIHTHCQDFFCDFPVFFLIMENWYLPAPEASPDAPLDFQLVSRQDTERGTVNMTFEVKGPSHMSLLVRPGAGASLMARALGDGMLHYGYSGECFIDYCHGLDAPVWTFWFEIQPSPAEVLISLAVSAHYFSGSGRRSEQLEAFLKRFPAWVFPSSWISTYHVYRY</sequence>
<dbReference type="InterPro" id="IPR048024">
    <property type="entry name" value="Fxna-like_M28_dom"/>
</dbReference>
<evidence type="ECO:0000256" key="12">
    <source>
        <dbReference type="ARBA" id="ARBA00023136"/>
    </source>
</evidence>
<keyword evidence="8" id="KW-0256">Endoplasmic reticulum</keyword>
<evidence type="ECO:0000256" key="4">
    <source>
        <dbReference type="ARBA" id="ARBA00022670"/>
    </source>
</evidence>
<reference evidence="20 21" key="1">
    <citation type="submission" date="2024-02" db="EMBL/GenBank/DDBJ databases">
        <title>Chromosome-level genome assembly of the Eurasian Minnow (Phoxinus phoxinus).</title>
        <authorList>
            <person name="Oriowo T.O."/>
            <person name="Martin S."/>
            <person name="Stange M."/>
            <person name="Chrysostomakis Y."/>
            <person name="Brown T."/>
            <person name="Winkler S."/>
            <person name="Kukowka S."/>
            <person name="Myers E.W."/>
            <person name="Bohne A."/>
        </authorList>
    </citation>
    <scope>NUCLEOTIDE SEQUENCE [LARGE SCALE GENOMIC DNA]</scope>
    <source>
        <strain evidence="20">ZFMK-TIS-60720</strain>
        <tissue evidence="20">Whole Organism</tissue>
    </source>
</reference>
<keyword evidence="5 16" id="KW-0812">Transmembrane</keyword>
<evidence type="ECO:0000256" key="13">
    <source>
        <dbReference type="ARBA" id="ARBA00023180"/>
    </source>
</evidence>
<feature type="transmembrane region" description="Helical" evidence="16">
    <location>
        <begin position="419"/>
        <end position="440"/>
    </location>
</feature>
<feature type="transmembrane region" description="Helical" evidence="16">
    <location>
        <begin position="564"/>
        <end position="581"/>
    </location>
</feature>
<dbReference type="AlphaFoldDB" id="A0AAN9DLR2"/>
<organism evidence="20 21">
    <name type="scientific">Phoxinus phoxinus</name>
    <name type="common">Eurasian minnow</name>
    <dbReference type="NCBI Taxonomy" id="58324"/>
    <lineage>
        <taxon>Eukaryota</taxon>
        <taxon>Metazoa</taxon>
        <taxon>Chordata</taxon>
        <taxon>Craniata</taxon>
        <taxon>Vertebrata</taxon>
        <taxon>Euteleostomi</taxon>
        <taxon>Actinopterygii</taxon>
        <taxon>Neopterygii</taxon>
        <taxon>Teleostei</taxon>
        <taxon>Ostariophysi</taxon>
        <taxon>Cypriniformes</taxon>
        <taxon>Leuciscidae</taxon>
        <taxon>Phoxininae</taxon>
        <taxon>Phoxinus</taxon>
    </lineage>
</organism>
<evidence type="ECO:0000256" key="3">
    <source>
        <dbReference type="ARBA" id="ARBA00010918"/>
    </source>
</evidence>
<dbReference type="GO" id="GO:0006508">
    <property type="term" value="P:proteolysis"/>
    <property type="evidence" value="ECO:0007669"/>
    <property type="project" value="UniProtKB-KW"/>
</dbReference>
<feature type="transmembrane region" description="Helical" evidence="16">
    <location>
        <begin position="498"/>
        <end position="520"/>
    </location>
</feature>
<comment type="caution">
    <text evidence="20">The sequence shown here is derived from an EMBL/GenBank/DDBJ whole genome shotgun (WGS) entry which is preliminary data.</text>
</comment>
<evidence type="ECO:0000256" key="6">
    <source>
        <dbReference type="ARBA" id="ARBA00022723"/>
    </source>
</evidence>
<protein>
    <recommendedName>
        <fullName evidence="14">Endoplasmic reticulum metallopeptidase 1</fullName>
    </recommendedName>
</protein>
<evidence type="ECO:0000256" key="14">
    <source>
        <dbReference type="ARBA" id="ARBA00070956"/>
    </source>
</evidence>
<evidence type="ECO:0000256" key="2">
    <source>
        <dbReference type="ARBA" id="ARBA00004477"/>
    </source>
</evidence>
<evidence type="ECO:0000256" key="15">
    <source>
        <dbReference type="SAM" id="MobiDB-lite"/>
    </source>
</evidence>
<name>A0AAN9DLR2_9TELE</name>
<evidence type="ECO:0000256" key="9">
    <source>
        <dbReference type="ARBA" id="ARBA00022833"/>
    </source>
</evidence>
<dbReference type="InterPro" id="IPR053973">
    <property type="entry name" value="ERMP1-like_C"/>
</dbReference>
<evidence type="ECO:0000256" key="11">
    <source>
        <dbReference type="ARBA" id="ARBA00023049"/>
    </source>
</evidence>
<feature type="transmembrane region" description="Helical" evidence="16">
    <location>
        <begin position="637"/>
        <end position="660"/>
    </location>
</feature>
<feature type="transmembrane region" description="Helical" evidence="16">
    <location>
        <begin position="667"/>
        <end position="689"/>
    </location>
</feature>
<keyword evidence="9" id="KW-0862">Zinc</keyword>
<keyword evidence="13" id="KW-0325">Glycoprotein</keyword>
<dbReference type="FunFam" id="3.40.630.10:FF:000008">
    <property type="entry name" value="Endoplasmic reticulum metallopeptidase 1"/>
    <property type="match status" value="1"/>
</dbReference>
<feature type="domain" description="Endoplasmic reticulum metallopeptidase 1-like C-terminal" evidence="18">
    <location>
        <begin position="696"/>
        <end position="909"/>
    </location>
</feature>
<dbReference type="Proteomes" id="UP001364617">
    <property type="component" value="Unassembled WGS sequence"/>
</dbReference>
<dbReference type="GO" id="GO:0046872">
    <property type="term" value="F:metal ion binding"/>
    <property type="evidence" value="ECO:0007669"/>
    <property type="project" value="UniProtKB-KW"/>
</dbReference>
<dbReference type="GO" id="GO:0005789">
    <property type="term" value="C:endoplasmic reticulum membrane"/>
    <property type="evidence" value="ECO:0007669"/>
    <property type="project" value="UniProtKB-SubCell"/>
</dbReference>
<comment type="similarity">
    <text evidence="3">Belongs to the peptidase M28 family.</text>
</comment>
<dbReference type="InterPro" id="IPR053974">
    <property type="entry name" value="ERMP1_1-A_TM"/>
</dbReference>
<keyword evidence="10 16" id="KW-1133">Transmembrane helix</keyword>
<dbReference type="PANTHER" id="PTHR12147:SF22">
    <property type="entry name" value="ENDOPLASMIC RETICULUM METALLOPEPTIDASE 1"/>
    <property type="match status" value="1"/>
</dbReference>
<dbReference type="Pfam" id="PF04389">
    <property type="entry name" value="Peptidase_M28"/>
    <property type="match status" value="1"/>
</dbReference>
<feature type="transmembrane region" description="Helical" evidence="16">
    <location>
        <begin position="73"/>
        <end position="93"/>
    </location>
</feature>
<comment type="cofactor">
    <cofactor evidence="1">
        <name>Zn(2+)</name>
        <dbReference type="ChEBI" id="CHEBI:29105"/>
    </cofactor>
</comment>
<dbReference type="InterPro" id="IPR045175">
    <property type="entry name" value="M28_fam"/>
</dbReference>
<evidence type="ECO:0000256" key="5">
    <source>
        <dbReference type="ARBA" id="ARBA00022692"/>
    </source>
</evidence>
<keyword evidence="12 16" id="KW-0472">Membrane</keyword>
<dbReference type="SUPFAM" id="SSF53187">
    <property type="entry name" value="Zn-dependent exopeptidases"/>
    <property type="match status" value="1"/>
</dbReference>
<feature type="compositionally biased region" description="Low complexity" evidence="15">
    <location>
        <begin position="22"/>
        <end position="41"/>
    </location>
</feature>
<keyword evidence="6" id="KW-0479">Metal-binding</keyword>
<evidence type="ECO:0000259" key="19">
    <source>
        <dbReference type="Pfam" id="PF22249"/>
    </source>
</evidence>
<evidence type="ECO:0000256" key="10">
    <source>
        <dbReference type="ARBA" id="ARBA00022989"/>
    </source>
</evidence>
<keyword evidence="7" id="KW-0378">Hydrolase</keyword>
<dbReference type="Gene3D" id="3.40.630.10">
    <property type="entry name" value="Zn peptidases"/>
    <property type="match status" value="1"/>
</dbReference>
<dbReference type="PANTHER" id="PTHR12147">
    <property type="entry name" value="METALLOPEPTIDASE M28 FAMILY MEMBER"/>
    <property type="match status" value="1"/>
</dbReference>
<evidence type="ECO:0000256" key="16">
    <source>
        <dbReference type="SAM" id="Phobius"/>
    </source>
</evidence>
<evidence type="ECO:0000256" key="1">
    <source>
        <dbReference type="ARBA" id="ARBA00001947"/>
    </source>
</evidence>
<proteinExistence type="inferred from homology"/>
<feature type="domain" description="Peptidase M28" evidence="17">
    <location>
        <begin position="181"/>
        <end position="374"/>
    </location>
</feature>
<feature type="domain" description="Endoplasmic reticulum metallopeptidase 1/1-A TM" evidence="19">
    <location>
        <begin position="457"/>
        <end position="682"/>
    </location>
</feature>
<accession>A0AAN9DLR2</accession>
<dbReference type="EMBL" id="JAYKXH010000002">
    <property type="protein sequence ID" value="KAK7175601.1"/>
    <property type="molecule type" value="Genomic_DNA"/>
</dbReference>
<evidence type="ECO:0000313" key="20">
    <source>
        <dbReference type="EMBL" id="KAK7175601.1"/>
    </source>
</evidence>
<feature type="transmembrane region" description="Helical" evidence="16">
    <location>
        <begin position="540"/>
        <end position="558"/>
    </location>
</feature>
<dbReference type="InterPro" id="IPR007484">
    <property type="entry name" value="Peptidase_M28"/>
</dbReference>
<evidence type="ECO:0000259" key="17">
    <source>
        <dbReference type="Pfam" id="PF04389"/>
    </source>
</evidence>
<evidence type="ECO:0000256" key="8">
    <source>
        <dbReference type="ARBA" id="ARBA00022824"/>
    </source>
</evidence>
<keyword evidence="21" id="KW-1185">Reference proteome</keyword>